<feature type="compositionally biased region" description="Basic residues" evidence="1">
    <location>
        <begin position="19"/>
        <end position="31"/>
    </location>
</feature>
<proteinExistence type="predicted"/>
<feature type="compositionally biased region" description="Basic and acidic residues" evidence="1">
    <location>
        <begin position="47"/>
        <end position="56"/>
    </location>
</feature>
<dbReference type="RefSeq" id="WP_344803628.1">
    <property type="nucleotide sequence ID" value="NZ_BAABAB010000013.1"/>
</dbReference>
<feature type="compositionally biased region" description="Gly residues" evidence="1">
    <location>
        <begin position="57"/>
        <end position="66"/>
    </location>
</feature>
<evidence type="ECO:0000313" key="3">
    <source>
        <dbReference type="EMBL" id="GAA3616487.1"/>
    </source>
</evidence>
<dbReference type="PANTHER" id="PTHR43252:SF2">
    <property type="entry name" value="TRANSCRIPTION REGULATOR, PADR-LIKE FAMILY"/>
    <property type="match status" value="1"/>
</dbReference>
<gene>
    <name evidence="3" type="ORF">GCM10022236_18240</name>
</gene>
<dbReference type="Gene3D" id="1.10.10.10">
    <property type="entry name" value="Winged helix-like DNA-binding domain superfamily/Winged helix DNA-binding domain"/>
    <property type="match status" value="1"/>
</dbReference>
<dbReference type="Proteomes" id="UP001501490">
    <property type="component" value="Unassembled WGS sequence"/>
</dbReference>
<feature type="domain" description="Transcription regulator PadR N-terminal" evidence="2">
    <location>
        <begin position="82"/>
        <end position="150"/>
    </location>
</feature>
<keyword evidence="4" id="KW-1185">Reference proteome</keyword>
<sequence>MRYIDSDVESFDRREARGGHRRGRGPLRRPPHGPGADPRGLGGADGPGREFRDGRPGRGGPAGRGGGRGRGRAQRGDVRTAILLVVADEAMHGYQIMQAMNERTGGAWRVSPGAVYPTIAQLEDEGLVTTREEGGRKLVSLTEEGRSYVAERKERLGDPFAEFGQAPAGAGLHEPMKELHGAVRQVAISGTPEQVEAAKAVLAGAKRSLYLILAGESADE</sequence>
<dbReference type="Pfam" id="PF03551">
    <property type="entry name" value="PadR"/>
    <property type="match status" value="1"/>
</dbReference>
<protein>
    <recommendedName>
        <fullName evidence="2">Transcription regulator PadR N-terminal domain-containing protein</fullName>
    </recommendedName>
</protein>
<evidence type="ECO:0000256" key="1">
    <source>
        <dbReference type="SAM" id="MobiDB-lite"/>
    </source>
</evidence>
<name>A0ABP6ZTP8_9ACTN</name>
<dbReference type="PANTHER" id="PTHR43252">
    <property type="entry name" value="TRANSCRIPTIONAL REGULATOR YQJI"/>
    <property type="match status" value="1"/>
</dbReference>
<dbReference type="EMBL" id="BAABAB010000013">
    <property type="protein sequence ID" value="GAA3616487.1"/>
    <property type="molecule type" value="Genomic_DNA"/>
</dbReference>
<dbReference type="InterPro" id="IPR005149">
    <property type="entry name" value="Tscrpt_reg_PadR_N"/>
</dbReference>
<dbReference type="InterPro" id="IPR036388">
    <property type="entry name" value="WH-like_DNA-bd_sf"/>
</dbReference>
<evidence type="ECO:0000313" key="4">
    <source>
        <dbReference type="Proteomes" id="UP001501490"/>
    </source>
</evidence>
<dbReference type="CDD" id="cd00090">
    <property type="entry name" value="HTH_ARSR"/>
    <property type="match status" value="1"/>
</dbReference>
<dbReference type="SUPFAM" id="SSF46785">
    <property type="entry name" value="Winged helix' DNA-binding domain"/>
    <property type="match status" value="1"/>
</dbReference>
<feature type="region of interest" description="Disordered" evidence="1">
    <location>
        <begin position="1"/>
        <end position="75"/>
    </location>
</feature>
<comment type="caution">
    <text evidence="3">The sequence shown here is derived from an EMBL/GenBank/DDBJ whole genome shotgun (WGS) entry which is preliminary data.</text>
</comment>
<dbReference type="InterPro" id="IPR011991">
    <property type="entry name" value="ArsR-like_HTH"/>
</dbReference>
<dbReference type="InterPro" id="IPR036390">
    <property type="entry name" value="WH_DNA-bd_sf"/>
</dbReference>
<reference evidence="4" key="1">
    <citation type="journal article" date="2019" name="Int. J. Syst. Evol. Microbiol.">
        <title>The Global Catalogue of Microorganisms (GCM) 10K type strain sequencing project: providing services to taxonomists for standard genome sequencing and annotation.</title>
        <authorList>
            <consortium name="The Broad Institute Genomics Platform"/>
            <consortium name="The Broad Institute Genome Sequencing Center for Infectious Disease"/>
            <person name="Wu L."/>
            <person name="Ma J."/>
        </authorList>
    </citation>
    <scope>NUCLEOTIDE SEQUENCE [LARGE SCALE GENOMIC DNA]</scope>
    <source>
        <strain evidence="4">JCM 16929</strain>
    </source>
</reference>
<organism evidence="3 4">
    <name type="scientific">Microlunatus ginsengisoli</name>
    <dbReference type="NCBI Taxonomy" id="363863"/>
    <lineage>
        <taxon>Bacteria</taxon>
        <taxon>Bacillati</taxon>
        <taxon>Actinomycetota</taxon>
        <taxon>Actinomycetes</taxon>
        <taxon>Propionibacteriales</taxon>
        <taxon>Propionibacteriaceae</taxon>
        <taxon>Microlunatus</taxon>
    </lineage>
</organism>
<evidence type="ECO:0000259" key="2">
    <source>
        <dbReference type="Pfam" id="PF03551"/>
    </source>
</evidence>
<accession>A0ABP6ZTP8</accession>